<protein>
    <submittedName>
        <fullName evidence="6">IclR family transcriptional regulator</fullName>
    </submittedName>
</protein>
<dbReference type="InterPro" id="IPR029016">
    <property type="entry name" value="GAF-like_dom_sf"/>
</dbReference>
<dbReference type="Gene3D" id="3.30.450.40">
    <property type="match status" value="1"/>
</dbReference>
<dbReference type="SMART" id="SM00346">
    <property type="entry name" value="HTH_ICLR"/>
    <property type="match status" value="1"/>
</dbReference>
<dbReference type="InterPro" id="IPR036390">
    <property type="entry name" value="WH_DNA-bd_sf"/>
</dbReference>
<dbReference type="InterPro" id="IPR005471">
    <property type="entry name" value="Tscrpt_reg_IclR_N"/>
</dbReference>
<dbReference type="InterPro" id="IPR014757">
    <property type="entry name" value="Tscrpt_reg_IclR_C"/>
</dbReference>
<feature type="domain" description="IclR-ED" evidence="5">
    <location>
        <begin position="75"/>
        <end position="254"/>
    </location>
</feature>
<reference evidence="6 7" key="1">
    <citation type="submission" date="2022-12" db="EMBL/GenBank/DDBJ databases">
        <title>Sphingomonas abieness sp. nov., an endophytic bacterium isolated from Abies koreana.</title>
        <authorList>
            <person name="Jiang L."/>
            <person name="Lee J."/>
        </authorList>
    </citation>
    <scope>NUCLEOTIDE SEQUENCE [LARGE SCALE GENOMIC DNA]</scope>
    <source>
        <strain evidence="7">PAMB 00755</strain>
    </source>
</reference>
<gene>
    <name evidence="6" type="ORF">PBT88_17555</name>
</gene>
<evidence type="ECO:0000256" key="1">
    <source>
        <dbReference type="ARBA" id="ARBA00023015"/>
    </source>
</evidence>
<organism evidence="6 7">
    <name type="scientific">Sphingomonas abietis</name>
    <dbReference type="NCBI Taxonomy" id="3012344"/>
    <lineage>
        <taxon>Bacteria</taxon>
        <taxon>Pseudomonadati</taxon>
        <taxon>Pseudomonadota</taxon>
        <taxon>Alphaproteobacteria</taxon>
        <taxon>Sphingomonadales</taxon>
        <taxon>Sphingomonadaceae</taxon>
        <taxon>Sphingomonas</taxon>
    </lineage>
</organism>
<evidence type="ECO:0000313" key="7">
    <source>
        <dbReference type="Proteomes" id="UP001210865"/>
    </source>
</evidence>
<keyword evidence="3" id="KW-0804">Transcription</keyword>
<proteinExistence type="predicted"/>
<feature type="domain" description="HTH iclR-type" evidence="4">
    <location>
        <begin position="15"/>
        <end position="74"/>
    </location>
</feature>
<evidence type="ECO:0000259" key="5">
    <source>
        <dbReference type="PROSITE" id="PS51078"/>
    </source>
</evidence>
<evidence type="ECO:0000313" key="6">
    <source>
        <dbReference type="EMBL" id="WBO21947.1"/>
    </source>
</evidence>
<dbReference type="PROSITE" id="PS51078">
    <property type="entry name" value="ICLR_ED"/>
    <property type="match status" value="1"/>
</dbReference>
<dbReference type="PROSITE" id="PS51077">
    <property type="entry name" value="HTH_ICLR"/>
    <property type="match status" value="1"/>
</dbReference>
<dbReference type="PANTHER" id="PTHR30136:SF35">
    <property type="entry name" value="HTH-TYPE TRANSCRIPTIONAL REGULATOR RV1719"/>
    <property type="match status" value="1"/>
</dbReference>
<dbReference type="SUPFAM" id="SSF55781">
    <property type="entry name" value="GAF domain-like"/>
    <property type="match status" value="1"/>
</dbReference>
<dbReference type="SUPFAM" id="SSF46785">
    <property type="entry name" value="Winged helix' DNA-binding domain"/>
    <property type="match status" value="1"/>
</dbReference>
<keyword evidence="2" id="KW-0238">DNA-binding</keyword>
<keyword evidence="7" id="KW-1185">Reference proteome</keyword>
<dbReference type="Proteomes" id="UP001210865">
    <property type="component" value="Chromosome"/>
</dbReference>
<dbReference type="InterPro" id="IPR050707">
    <property type="entry name" value="HTH_MetabolicPath_Reg"/>
</dbReference>
<dbReference type="RefSeq" id="WP_270076595.1">
    <property type="nucleotide sequence ID" value="NZ_CP115174.1"/>
</dbReference>
<keyword evidence="1" id="KW-0805">Transcription regulation</keyword>
<dbReference type="Gene3D" id="1.10.10.10">
    <property type="entry name" value="Winged helix-like DNA-binding domain superfamily/Winged helix DNA-binding domain"/>
    <property type="match status" value="1"/>
</dbReference>
<sequence length="268" mass="29187">MAEIDAAEPVRPSGSQTLFRGLDVLEAVADGVGGLQELADHLELTRSTTYRLAAALVERRYLASTPRGGFRLGSKLLELGSAAHRDIDLVQLARPLIEDLSATTMDTVHLGIMEGDRALYLDKIAGRRRITISSRVGEQQPLSRTGLGKALLLDDSPERWREIYRSEAHDADDETVSAFVSRMTGYASAGHAFDLEENDDRVRCVAAPIRDSSDKIVAAISVSSAVQYMDPERMTEISADVRATAAAISELFGWTGPQGLRPTPSRHK</sequence>
<evidence type="ECO:0000256" key="3">
    <source>
        <dbReference type="ARBA" id="ARBA00023163"/>
    </source>
</evidence>
<accession>A0ABY7NL26</accession>
<name>A0ABY7NL26_9SPHN</name>
<dbReference type="Pfam" id="PF01614">
    <property type="entry name" value="IclR_C"/>
    <property type="match status" value="1"/>
</dbReference>
<dbReference type="PANTHER" id="PTHR30136">
    <property type="entry name" value="HELIX-TURN-HELIX TRANSCRIPTIONAL REGULATOR, ICLR FAMILY"/>
    <property type="match status" value="1"/>
</dbReference>
<dbReference type="InterPro" id="IPR036388">
    <property type="entry name" value="WH-like_DNA-bd_sf"/>
</dbReference>
<dbReference type="Pfam" id="PF09339">
    <property type="entry name" value="HTH_IclR"/>
    <property type="match status" value="1"/>
</dbReference>
<evidence type="ECO:0000259" key="4">
    <source>
        <dbReference type="PROSITE" id="PS51077"/>
    </source>
</evidence>
<evidence type="ECO:0000256" key="2">
    <source>
        <dbReference type="ARBA" id="ARBA00023125"/>
    </source>
</evidence>
<dbReference type="EMBL" id="CP115174">
    <property type="protein sequence ID" value="WBO21947.1"/>
    <property type="molecule type" value="Genomic_DNA"/>
</dbReference>